<accession>A0A5D2UEI9</accession>
<dbReference type="Proteomes" id="UP000323597">
    <property type="component" value="Chromosome D07"/>
</dbReference>
<evidence type="ECO:0000313" key="2">
    <source>
        <dbReference type="Proteomes" id="UP000323597"/>
    </source>
</evidence>
<name>A0A5D2UEI9_GOSMU</name>
<organism evidence="1 2">
    <name type="scientific">Gossypium mustelinum</name>
    <name type="common">Cotton</name>
    <name type="synonym">Gossypium caicoense</name>
    <dbReference type="NCBI Taxonomy" id="34275"/>
    <lineage>
        <taxon>Eukaryota</taxon>
        <taxon>Viridiplantae</taxon>
        <taxon>Streptophyta</taxon>
        <taxon>Embryophyta</taxon>
        <taxon>Tracheophyta</taxon>
        <taxon>Spermatophyta</taxon>
        <taxon>Magnoliopsida</taxon>
        <taxon>eudicotyledons</taxon>
        <taxon>Gunneridae</taxon>
        <taxon>Pentapetalae</taxon>
        <taxon>rosids</taxon>
        <taxon>malvids</taxon>
        <taxon>Malvales</taxon>
        <taxon>Malvaceae</taxon>
        <taxon>Malvoideae</taxon>
        <taxon>Gossypium</taxon>
    </lineage>
</organism>
<dbReference type="AlphaFoldDB" id="A0A5D2UEI9"/>
<gene>
    <name evidence="1" type="ORF">E1A91_D07G242500v1</name>
</gene>
<reference evidence="1 2" key="1">
    <citation type="submission" date="2019-07" db="EMBL/GenBank/DDBJ databases">
        <title>WGS assembly of Gossypium mustelinum.</title>
        <authorList>
            <person name="Chen Z.J."/>
            <person name="Sreedasyam A."/>
            <person name="Ando A."/>
            <person name="Song Q."/>
            <person name="De L."/>
            <person name="Hulse-Kemp A."/>
            <person name="Ding M."/>
            <person name="Ye W."/>
            <person name="Kirkbride R."/>
            <person name="Jenkins J."/>
            <person name="Plott C."/>
            <person name="Lovell J."/>
            <person name="Lin Y.-M."/>
            <person name="Vaughn R."/>
            <person name="Liu B."/>
            <person name="Li W."/>
            <person name="Simpson S."/>
            <person name="Scheffler B."/>
            <person name="Saski C."/>
            <person name="Grover C."/>
            <person name="Hu G."/>
            <person name="Conover J."/>
            <person name="Carlson J."/>
            <person name="Shu S."/>
            <person name="Boston L."/>
            <person name="Williams M."/>
            <person name="Peterson D."/>
            <person name="Mcgee K."/>
            <person name="Jones D."/>
            <person name="Wendel J."/>
            <person name="Stelly D."/>
            <person name="Grimwood J."/>
            <person name="Schmutz J."/>
        </authorList>
    </citation>
    <scope>NUCLEOTIDE SEQUENCE [LARGE SCALE GENOMIC DNA]</scope>
    <source>
        <strain evidence="1">1408120.09</strain>
    </source>
</reference>
<sequence>MKKAFGSSHSIILTISKNCSYYEHSMVAVRQVCLHRLVVQDTSLSRRQWGFDFPWG</sequence>
<dbReference type="EMBL" id="CM017655">
    <property type="protein sequence ID" value="TYI74980.1"/>
    <property type="molecule type" value="Genomic_DNA"/>
</dbReference>
<proteinExistence type="predicted"/>
<evidence type="ECO:0000313" key="1">
    <source>
        <dbReference type="EMBL" id="TYI74980.1"/>
    </source>
</evidence>
<protein>
    <submittedName>
        <fullName evidence="1">Uncharacterized protein</fullName>
    </submittedName>
</protein>
<keyword evidence="2" id="KW-1185">Reference proteome</keyword>